<dbReference type="OrthoDB" id="2100241at2759"/>
<evidence type="ECO:0000313" key="3">
    <source>
        <dbReference type="EMBL" id="OAF62017.1"/>
    </source>
</evidence>
<dbReference type="SUPFAM" id="SSF56300">
    <property type="entry name" value="Metallo-dependent phosphatases"/>
    <property type="match status" value="1"/>
</dbReference>
<dbReference type="RefSeq" id="XP_024327291.1">
    <property type="nucleotide sequence ID" value="XM_024465454.1"/>
</dbReference>
<dbReference type="Proteomes" id="UP000077154">
    <property type="component" value="Unassembled WGS sequence"/>
</dbReference>
<dbReference type="PANTHER" id="PTHR43606:SF2">
    <property type="entry name" value="ALKALINE PHOSPHATASE FAMILY PROTEIN (AFU_ORTHOLOGUE AFUA_5G03860)"/>
    <property type="match status" value="1"/>
</dbReference>
<dbReference type="AlphaFoldDB" id="A0A177AIX4"/>
<accession>A0A177AIX4</accession>
<dbReference type="EMBL" id="KV441388">
    <property type="protein sequence ID" value="OAF62017.1"/>
    <property type="molecule type" value="Genomic_DNA"/>
</dbReference>
<dbReference type="InterPro" id="IPR052900">
    <property type="entry name" value="Phospholipid_Metab_Enz"/>
</dbReference>
<organism evidence="3">
    <name type="scientific">Pseudogymnoascus destructans</name>
    <dbReference type="NCBI Taxonomy" id="655981"/>
    <lineage>
        <taxon>Eukaryota</taxon>
        <taxon>Fungi</taxon>
        <taxon>Dikarya</taxon>
        <taxon>Ascomycota</taxon>
        <taxon>Pezizomycotina</taxon>
        <taxon>Leotiomycetes</taxon>
        <taxon>Thelebolales</taxon>
        <taxon>Thelebolaceae</taxon>
        <taxon>Pseudogymnoascus</taxon>
    </lineage>
</organism>
<dbReference type="InterPro" id="IPR038607">
    <property type="entry name" value="PhoD-like_sf"/>
</dbReference>
<gene>
    <name evidence="3" type="ORF">VC83_01780</name>
</gene>
<reference evidence="3" key="1">
    <citation type="submission" date="2016-03" db="EMBL/GenBank/DDBJ databases">
        <title>Updated assembly of Pseudogymnoascus destructans, the fungus causing white-nose syndrome of bats.</title>
        <authorList>
            <person name="Palmer J.M."/>
            <person name="Drees K.P."/>
            <person name="Foster J.T."/>
            <person name="Lindner D.L."/>
        </authorList>
    </citation>
    <scope>NUCLEOTIDE SEQUENCE [LARGE SCALE GENOMIC DNA]</scope>
    <source>
        <strain evidence="3">20631-21</strain>
    </source>
</reference>
<dbReference type="Pfam" id="PF09423">
    <property type="entry name" value="PhoD"/>
    <property type="match status" value="1"/>
</dbReference>
<dbReference type="VEuPathDB" id="FungiDB:GMDG_03557"/>
<protein>
    <recommendedName>
        <fullName evidence="2">PhoD-like phosphatase metallophosphatase domain-containing protein</fullName>
    </recommendedName>
</protein>
<dbReference type="Gene3D" id="3.60.21.70">
    <property type="entry name" value="PhoD-like phosphatase"/>
    <property type="match status" value="1"/>
</dbReference>
<feature type="region of interest" description="Disordered" evidence="1">
    <location>
        <begin position="76"/>
        <end position="97"/>
    </location>
</feature>
<dbReference type="eggNOG" id="ENOG502QPM1">
    <property type="taxonomic scope" value="Eukaryota"/>
</dbReference>
<dbReference type="CDD" id="cd07389">
    <property type="entry name" value="MPP_PhoD"/>
    <property type="match status" value="1"/>
</dbReference>
<dbReference type="GeneID" id="36284868"/>
<name>A0A177AIX4_9PEZI</name>
<proteinExistence type="predicted"/>
<feature type="domain" description="PhoD-like phosphatase metallophosphatase" evidence="2">
    <location>
        <begin position="299"/>
        <end position="573"/>
    </location>
</feature>
<dbReference type="InterPro" id="IPR029052">
    <property type="entry name" value="Metallo-depent_PP-like"/>
</dbReference>
<evidence type="ECO:0000259" key="2">
    <source>
        <dbReference type="Pfam" id="PF09423"/>
    </source>
</evidence>
<evidence type="ECO:0000256" key="1">
    <source>
        <dbReference type="SAM" id="MobiDB-lite"/>
    </source>
</evidence>
<dbReference type="PANTHER" id="PTHR43606">
    <property type="entry name" value="PHOSPHATASE, PUTATIVE (AFU_ORTHOLOGUE AFUA_6G08710)-RELATED"/>
    <property type="match status" value="1"/>
</dbReference>
<dbReference type="InterPro" id="IPR018946">
    <property type="entry name" value="PhoD-like_MPP"/>
</dbReference>
<sequence length="637" mass="71345">MAWQDQATAVSSIGLRLTAYVFLRWIPTPVCPPIIYTLFALYIPSFIASYLGRSQYDIIADEVDVKVHNTQTNEQPQSYADAVAGSSPDNDDGGGSTAAQEYLDVEEIIILEKKGPKIWKALLTGLPSPTSRFISITTFLINLVLVLAATDLIYRAKVQYPSNDLSFARIGYVSDSEAKLLVREPDRANLPIYVSVRNLDSHSVVADSGWRSYGPITNLSNDTDYTSTISIPLPRTLGKAGRTKYEYVTSNNHKGFITSAPKIGYTSEPDGKFTFLTSSCIIPRFPYNPFKHPLSIPGFKHLARVLSSLDAQFMLFLGDFIYIDVPKRFGYHVEDYRRDYRQVYASPDWPAVSQNLSWIHVIDDHEITNDFDLNTADHETSLYQTAIEPWNNYQGAVNPPVARKSGIYNRGRTDTTYFEFTQGPATFFMMDTRRYRDLNAGLPANDTGKSMLGNEQLQDLLAFLARPVPRGVRWKFVISSVPFTKNWKVNNLDTWAGFLHERQKILEAMWDVGLRGGVGVVVLSGDRHEFASTAFPPPLGGKWPISATVHEFSTSPLSQFYLPIPSYRQTDDDDVLVKYIAKGNSKFGSVTIESPEASDQSLLRFRLFVDGEEAWNSILLSPPLLKGKGRSKGALWG</sequence>